<name>A0A4Y3PAX0_BREPA</name>
<dbReference type="AlphaFoldDB" id="A0A4Y3PAX0"/>
<sequence length="438" mass="46906">MEEANNKKNDYEREPVPLALRKGWVPLSLVWIAIGIDISSMLLGAQLGSGMNFWDAIWAVMLGSLLLGIMGAVCAYMGAATGLSTAMITRYAFGEYGARLISAIIGISLLGWFGVQAGFFAQNAQTALSSVLGIEMDQAVLSVIGGLLMMSTAIYGYRALEKLSSWAVPLMVILIVTSIVLAIQNHPFSQMAQTGLSGEPLSFGMAVSLVIGIFVVGTIITPDVARWARTRKDAMLASFVGFFVGNSFMIVVAIILSKAMGTSDLTTIFLALGLGIPAILVITLAQWTTNTSNLYSSSLGFSVVFSKTPKVWITLIAGLFATALAYMGIYDRFITFLSFITMLIAPVGGICIAEYYFVNRAAFAFDKAHRMLIARSLVSWLLASFIAYCTTAAPDGLGLFHLTTVPALDGFLCGVLFQVAFGVASRRKQQAEEAATSK</sequence>
<feature type="transmembrane region" description="Helical" evidence="6">
    <location>
        <begin position="100"/>
        <end position="119"/>
    </location>
</feature>
<feature type="transmembrane region" description="Helical" evidence="6">
    <location>
        <begin position="234"/>
        <end position="256"/>
    </location>
</feature>
<evidence type="ECO:0000256" key="2">
    <source>
        <dbReference type="ARBA" id="ARBA00008974"/>
    </source>
</evidence>
<dbReference type="GO" id="GO:0015209">
    <property type="term" value="F:cytosine transmembrane transporter activity"/>
    <property type="evidence" value="ECO:0007669"/>
    <property type="project" value="InterPro"/>
</dbReference>
<comment type="similarity">
    <text evidence="2">Belongs to the purine-cytosine permease (2.A.39) family.</text>
</comment>
<evidence type="ECO:0000256" key="6">
    <source>
        <dbReference type="SAM" id="Phobius"/>
    </source>
</evidence>
<dbReference type="PANTHER" id="PTHR30569">
    <property type="entry name" value="CYTOSINE TRANSPORTER CODB"/>
    <property type="match status" value="1"/>
</dbReference>
<accession>A0A4Y3PAX0</accession>
<evidence type="ECO:0000313" key="8">
    <source>
        <dbReference type="Proteomes" id="UP000316882"/>
    </source>
</evidence>
<keyword evidence="8" id="KW-1185">Reference proteome</keyword>
<dbReference type="InterPro" id="IPR001248">
    <property type="entry name" value="Pur-cyt_permease"/>
</dbReference>
<evidence type="ECO:0000256" key="5">
    <source>
        <dbReference type="ARBA" id="ARBA00023136"/>
    </source>
</evidence>
<feature type="transmembrane region" description="Helical" evidence="6">
    <location>
        <begin position="139"/>
        <end position="157"/>
    </location>
</feature>
<feature type="transmembrane region" description="Helical" evidence="6">
    <location>
        <begin position="268"/>
        <end position="290"/>
    </location>
</feature>
<feature type="transmembrane region" description="Helical" evidence="6">
    <location>
        <begin position="203"/>
        <end position="222"/>
    </location>
</feature>
<dbReference type="PANTHER" id="PTHR30569:SF0">
    <property type="entry name" value="CYTOSINE PERMEASE"/>
    <property type="match status" value="1"/>
</dbReference>
<feature type="transmembrane region" description="Helical" evidence="6">
    <location>
        <begin position="399"/>
        <end position="421"/>
    </location>
</feature>
<gene>
    <name evidence="7" type="ORF">BPA01_11420</name>
</gene>
<dbReference type="RefSeq" id="WP_122965800.1">
    <property type="nucleotide sequence ID" value="NZ_BJMH01000004.1"/>
</dbReference>
<feature type="transmembrane region" description="Helical" evidence="6">
    <location>
        <begin position="336"/>
        <end position="357"/>
    </location>
</feature>
<dbReference type="GO" id="GO:0005886">
    <property type="term" value="C:plasma membrane"/>
    <property type="evidence" value="ECO:0007669"/>
    <property type="project" value="TreeGrafter"/>
</dbReference>
<evidence type="ECO:0000256" key="1">
    <source>
        <dbReference type="ARBA" id="ARBA00004141"/>
    </source>
</evidence>
<evidence type="ECO:0000256" key="4">
    <source>
        <dbReference type="ARBA" id="ARBA00022989"/>
    </source>
</evidence>
<evidence type="ECO:0000256" key="3">
    <source>
        <dbReference type="ARBA" id="ARBA00022692"/>
    </source>
</evidence>
<keyword evidence="4 6" id="KW-1133">Transmembrane helix</keyword>
<keyword evidence="5 6" id="KW-0472">Membrane</keyword>
<evidence type="ECO:0000313" key="7">
    <source>
        <dbReference type="EMBL" id="GEB31562.1"/>
    </source>
</evidence>
<feature type="transmembrane region" description="Helical" evidence="6">
    <location>
        <begin position="377"/>
        <end position="393"/>
    </location>
</feature>
<reference evidence="7 8" key="1">
    <citation type="submission" date="2019-06" db="EMBL/GenBank/DDBJ databases">
        <title>Whole genome shotgun sequence of Brevibacillus parabrevis NBRC 12334.</title>
        <authorList>
            <person name="Hosoyama A."/>
            <person name="Uohara A."/>
            <person name="Ohji S."/>
            <person name="Ichikawa N."/>
        </authorList>
    </citation>
    <scope>NUCLEOTIDE SEQUENCE [LARGE SCALE GENOMIC DNA]</scope>
    <source>
        <strain evidence="7 8">NBRC 12334</strain>
    </source>
</reference>
<dbReference type="Gene3D" id="1.10.4160.10">
    <property type="entry name" value="Hydantoin permease"/>
    <property type="match status" value="1"/>
</dbReference>
<keyword evidence="3 6" id="KW-0812">Transmembrane</keyword>
<dbReference type="EMBL" id="BJMH01000004">
    <property type="protein sequence ID" value="GEB31562.1"/>
    <property type="molecule type" value="Genomic_DNA"/>
</dbReference>
<dbReference type="CDD" id="cd11484">
    <property type="entry name" value="SLC-NCS1sbd_CobB-like"/>
    <property type="match status" value="1"/>
</dbReference>
<proteinExistence type="inferred from homology"/>
<dbReference type="Pfam" id="PF02133">
    <property type="entry name" value="Transp_cyt_pur"/>
    <property type="match status" value="1"/>
</dbReference>
<organism evidence="7 8">
    <name type="scientific">Brevibacillus parabrevis</name>
    <dbReference type="NCBI Taxonomy" id="54914"/>
    <lineage>
        <taxon>Bacteria</taxon>
        <taxon>Bacillati</taxon>
        <taxon>Bacillota</taxon>
        <taxon>Bacilli</taxon>
        <taxon>Bacillales</taxon>
        <taxon>Paenibacillaceae</taxon>
        <taxon>Brevibacillus</taxon>
    </lineage>
</organism>
<protein>
    <submittedName>
        <fullName evidence="7">Cytosine permease</fullName>
    </submittedName>
</protein>
<feature type="transmembrane region" description="Helical" evidence="6">
    <location>
        <begin position="164"/>
        <end position="183"/>
    </location>
</feature>
<dbReference type="InterPro" id="IPR030191">
    <property type="entry name" value="CodB"/>
</dbReference>
<feature type="transmembrane region" description="Helical" evidence="6">
    <location>
        <begin position="311"/>
        <end position="330"/>
    </location>
</feature>
<feature type="transmembrane region" description="Helical" evidence="6">
    <location>
        <begin position="56"/>
        <end position="79"/>
    </location>
</feature>
<comment type="caution">
    <text evidence="7">The sequence shown here is derived from an EMBL/GenBank/DDBJ whole genome shotgun (WGS) entry which is preliminary data.</text>
</comment>
<dbReference type="Proteomes" id="UP000316882">
    <property type="component" value="Unassembled WGS sequence"/>
</dbReference>
<dbReference type="STRING" id="54914.AV540_23300"/>
<comment type="subcellular location">
    <subcellularLocation>
        <location evidence="1">Membrane</location>
        <topology evidence="1">Multi-pass membrane protein</topology>
    </subcellularLocation>
</comment>
<feature type="transmembrane region" description="Helical" evidence="6">
    <location>
        <begin position="23"/>
        <end position="44"/>
    </location>
</feature>